<dbReference type="PRINTS" id="PR00364">
    <property type="entry name" value="DISEASERSIST"/>
</dbReference>
<accession>A0A563EH32</accession>
<dbReference type="GO" id="GO:0043531">
    <property type="term" value="F:ADP binding"/>
    <property type="evidence" value="ECO:0007669"/>
    <property type="project" value="InterPro"/>
</dbReference>
<name>A0A563EH32_9PSEU</name>
<dbReference type="InterPro" id="IPR036388">
    <property type="entry name" value="WH-like_DNA-bd_sf"/>
</dbReference>
<comment type="caution">
    <text evidence="2">The sequence shown here is derived from an EMBL/GenBank/DDBJ whole genome shotgun (WGS) entry which is preliminary data.</text>
</comment>
<dbReference type="PANTHER" id="PTHR47691:SF3">
    <property type="entry name" value="HTH-TYPE TRANSCRIPTIONAL REGULATOR RV0890C-RELATED"/>
    <property type="match status" value="1"/>
</dbReference>
<dbReference type="OrthoDB" id="9812579at2"/>
<dbReference type="Gene3D" id="1.10.10.10">
    <property type="entry name" value="Winged helix-like DNA-binding domain superfamily/Winged helix DNA-binding domain"/>
    <property type="match status" value="1"/>
</dbReference>
<evidence type="ECO:0000313" key="3">
    <source>
        <dbReference type="Proteomes" id="UP000316639"/>
    </source>
</evidence>
<feature type="domain" description="HTH luxR-type" evidence="1">
    <location>
        <begin position="706"/>
        <end position="771"/>
    </location>
</feature>
<dbReference type="InterPro" id="IPR000792">
    <property type="entry name" value="Tscrpt_reg_LuxR_C"/>
</dbReference>
<dbReference type="RefSeq" id="WP_146359466.1">
    <property type="nucleotide sequence ID" value="NZ_VOBR01000038.1"/>
</dbReference>
<dbReference type="PRINTS" id="PR00038">
    <property type="entry name" value="HTHLUXR"/>
</dbReference>
<dbReference type="GO" id="GO:0003677">
    <property type="term" value="F:DNA binding"/>
    <property type="evidence" value="ECO:0007669"/>
    <property type="project" value="InterPro"/>
</dbReference>
<dbReference type="SMART" id="SM00421">
    <property type="entry name" value="HTH_LUXR"/>
    <property type="match status" value="1"/>
</dbReference>
<dbReference type="PROSITE" id="PS50043">
    <property type="entry name" value="HTH_LUXR_2"/>
    <property type="match status" value="1"/>
</dbReference>
<evidence type="ECO:0000259" key="1">
    <source>
        <dbReference type="PROSITE" id="PS50043"/>
    </source>
</evidence>
<dbReference type="SUPFAM" id="SSF52540">
    <property type="entry name" value="P-loop containing nucleoside triphosphate hydrolases"/>
    <property type="match status" value="1"/>
</dbReference>
<dbReference type="Pfam" id="PF00196">
    <property type="entry name" value="GerE"/>
    <property type="match status" value="1"/>
</dbReference>
<dbReference type="PANTHER" id="PTHR47691">
    <property type="entry name" value="REGULATOR-RELATED"/>
    <property type="match status" value="1"/>
</dbReference>
<dbReference type="InterPro" id="IPR058852">
    <property type="entry name" value="HTH_77"/>
</dbReference>
<dbReference type="GO" id="GO:0006355">
    <property type="term" value="P:regulation of DNA-templated transcription"/>
    <property type="evidence" value="ECO:0007669"/>
    <property type="project" value="InterPro"/>
</dbReference>
<dbReference type="Gene3D" id="3.40.50.300">
    <property type="entry name" value="P-loop containing nucleotide triphosphate hydrolases"/>
    <property type="match status" value="1"/>
</dbReference>
<dbReference type="InterPro" id="IPR011990">
    <property type="entry name" value="TPR-like_helical_dom_sf"/>
</dbReference>
<keyword evidence="3" id="KW-1185">Reference proteome</keyword>
<dbReference type="Pfam" id="PF00931">
    <property type="entry name" value="NB-ARC"/>
    <property type="match status" value="1"/>
</dbReference>
<gene>
    <name evidence="2" type="ORF">FKR81_38380</name>
</gene>
<dbReference type="InterPro" id="IPR027417">
    <property type="entry name" value="P-loop_NTPase"/>
</dbReference>
<sequence length="772" mass="84852">MGAAVMPGRKGNLPADATSFVGRKHDLSEVKRLLSESRLVTLTGVGGVGKTRLAVRAAAELRRAFPDGVWLIEVADVTDPDLIVHTVLESLGVHDDTGRNHRTVLVEHLRDRQLLMVLDNCEHLVEACAEIVDSLLRSVPGLRVLATSRERLGIAAEHLWQVAPLPLPDPHLPLPNGAASIYPALTLFADRAGAVEPDFAVTPHNQDKVAQVCHLLGGIPLAIELAAVRLRVLTLDLLVSRLDDTYRVLAAGKRGGIARHQTLQAAVDWSYRLCTMQEQTLWARTSVFSGTFDLGAAQDVCSGGDVRPDDVLELLVGLVDKSVVVREQNDDQTRFRLLEPLRQYGREKLRAAGWEHDVRVRHRDHYVEVAERSERDWFGPAQAEIFAHTRLEHPNLRSALDFCFSADDPLVGAHLAGTLSYYWAGCGVLGEGRHWLDRALALAVEPGPQRAKVLWVNGYVATLQGDLVAAVRMLDECRQYALAVGDEAALAYSTHRMACTHLIGDDLDVAVELFKESRVRYWCLGIVNSHTMLAAVELGIAAMFLSDFPWAEALCEEARAIGEEHGEHWAYAYAIYVLSFCAWARGEVEKADALGRECLRLKRTFNDLLGLVLGMELLAWIAASQGDATRAATLLGATNEIWQSVGYPMFGSRYFGAPHGECETAAFNALGELAFRAAFRAGMDLGLEDAISYAIGDERAAPELAPVRDGTPLTRREQQVADLIADGMSNKEIAAQLVIARRTAEGHVERILQKLGFTSRTQIATWVTERRN</sequence>
<dbReference type="EMBL" id="VOBR01000038">
    <property type="protein sequence ID" value="TWP45839.1"/>
    <property type="molecule type" value="Genomic_DNA"/>
</dbReference>
<dbReference type="SUPFAM" id="SSF46894">
    <property type="entry name" value="C-terminal effector domain of the bipartite response regulators"/>
    <property type="match status" value="1"/>
</dbReference>
<dbReference type="InterPro" id="IPR016032">
    <property type="entry name" value="Sig_transdc_resp-reg_C-effctor"/>
</dbReference>
<dbReference type="Pfam" id="PF25872">
    <property type="entry name" value="HTH_77"/>
    <property type="match status" value="1"/>
</dbReference>
<dbReference type="CDD" id="cd06170">
    <property type="entry name" value="LuxR_C_like"/>
    <property type="match status" value="1"/>
</dbReference>
<proteinExistence type="predicted"/>
<dbReference type="InterPro" id="IPR002182">
    <property type="entry name" value="NB-ARC"/>
</dbReference>
<dbReference type="SUPFAM" id="SSF48452">
    <property type="entry name" value="TPR-like"/>
    <property type="match status" value="1"/>
</dbReference>
<protein>
    <submittedName>
        <fullName evidence="2">LuxR family transcriptional regulator</fullName>
    </submittedName>
</protein>
<dbReference type="Proteomes" id="UP000316639">
    <property type="component" value="Unassembled WGS sequence"/>
</dbReference>
<evidence type="ECO:0000313" key="2">
    <source>
        <dbReference type="EMBL" id="TWP45839.1"/>
    </source>
</evidence>
<reference evidence="2 3" key="1">
    <citation type="submission" date="2019-07" db="EMBL/GenBank/DDBJ databases">
        <title>Lentzea xizangensis sp. nov., isolated from Qinghai-Tibetan Plateau Soils.</title>
        <authorList>
            <person name="Huang J."/>
        </authorList>
    </citation>
    <scope>NUCLEOTIDE SEQUENCE [LARGE SCALE GENOMIC DNA]</scope>
    <source>
        <strain evidence="2 3">FXJ1.1311</strain>
    </source>
</reference>
<dbReference type="Gene3D" id="1.25.40.10">
    <property type="entry name" value="Tetratricopeptide repeat domain"/>
    <property type="match status" value="1"/>
</dbReference>
<organism evidence="2 3">
    <name type="scientific">Lentzea tibetensis</name>
    <dbReference type="NCBI Taxonomy" id="2591470"/>
    <lineage>
        <taxon>Bacteria</taxon>
        <taxon>Bacillati</taxon>
        <taxon>Actinomycetota</taxon>
        <taxon>Actinomycetes</taxon>
        <taxon>Pseudonocardiales</taxon>
        <taxon>Pseudonocardiaceae</taxon>
        <taxon>Lentzea</taxon>
    </lineage>
</organism>
<dbReference type="AlphaFoldDB" id="A0A563EH32"/>